<dbReference type="SUPFAM" id="SSF53474">
    <property type="entry name" value="alpha/beta-Hydrolases"/>
    <property type="match status" value="1"/>
</dbReference>
<dbReference type="PROSITE" id="PS51257">
    <property type="entry name" value="PROKAR_LIPOPROTEIN"/>
    <property type="match status" value="1"/>
</dbReference>
<protein>
    <recommendedName>
        <fullName evidence="4">Alpha/beta hydrolase</fullName>
    </recommendedName>
</protein>
<dbReference type="Proteomes" id="UP000197596">
    <property type="component" value="Unassembled WGS sequence"/>
</dbReference>
<dbReference type="InterPro" id="IPR029058">
    <property type="entry name" value="AB_hydrolase_fold"/>
</dbReference>
<name>A0A246WMB5_9BURK</name>
<reference evidence="2 3" key="1">
    <citation type="submission" date="2017-06" db="EMBL/GenBank/DDBJ databases">
        <title>Herbaspirillum phytohormonus sp. nov., isolated from the root nodule of Robinia pseudoacacia in lead-zinc mine.</title>
        <authorList>
            <person name="Fan M."/>
            <person name="Lin Y."/>
        </authorList>
    </citation>
    <scope>NUCLEOTIDE SEQUENCE [LARGE SCALE GENOMIC DNA]</scope>
    <source>
        <strain evidence="2 3">HZ10</strain>
    </source>
</reference>
<feature type="region of interest" description="Disordered" evidence="1">
    <location>
        <begin position="122"/>
        <end position="143"/>
    </location>
</feature>
<evidence type="ECO:0000313" key="3">
    <source>
        <dbReference type="Proteomes" id="UP000197596"/>
    </source>
</evidence>
<evidence type="ECO:0008006" key="4">
    <source>
        <dbReference type="Google" id="ProtNLM"/>
    </source>
</evidence>
<evidence type="ECO:0000256" key="1">
    <source>
        <dbReference type="SAM" id="MobiDB-lite"/>
    </source>
</evidence>
<accession>A0A246WMB5</accession>
<comment type="caution">
    <text evidence="2">The sequence shown here is derived from an EMBL/GenBank/DDBJ whole genome shotgun (WGS) entry which is preliminary data.</text>
</comment>
<dbReference type="EMBL" id="NJGU01000011">
    <property type="protein sequence ID" value="OWY27402.1"/>
    <property type="molecule type" value="Genomic_DNA"/>
</dbReference>
<evidence type="ECO:0000313" key="2">
    <source>
        <dbReference type="EMBL" id="OWY27402.1"/>
    </source>
</evidence>
<dbReference type="RefSeq" id="WP_088752330.1">
    <property type="nucleotide sequence ID" value="NZ_NJGU01000011.1"/>
</dbReference>
<dbReference type="AlphaFoldDB" id="A0A246WMB5"/>
<sequence length="346" mass="37283">MKTKLGAGHFFVAAAALLCGCSSTVKNYGLDDHFSGLEATSGSTSTPEQCTRTTDAVWVTGPSFRECIRYYPSQEFRKGVVRRAIVYMEGDFLSTSGAYPTYADLTPGKRIARAEREQNRGGTPYLVLGRPGTEGSSGSQHNRRTQYETLVVNAALDAIKSKYGIEEYGLVGQSGGGGLVAALIAERRDVLCAVPSSGATAVKHRVVAAGRTSDYTGKSMAEIWDPVEQLDRVHPMPGFRMFVTTDPTDAEVGYSSQAYYVREAQKRGLPVTHILVHGSGLSHHGTVGVGNRVVEDCMIGLSTSYIFKTYSGVANDYPDMEGLARKAQAQRSLEIQSQEPTQAGSK</sequence>
<proteinExistence type="predicted"/>
<gene>
    <name evidence="2" type="ORF">CEJ42_20375</name>
</gene>
<dbReference type="Gene3D" id="3.40.50.1820">
    <property type="entry name" value="alpha/beta hydrolase"/>
    <property type="match status" value="1"/>
</dbReference>
<organism evidence="2 3">
    <name type="scientific">Herbaspirillum robiniae</name>
    <dbReference type="NCBI Taxonomy" id="2014887"/>
    <lineage>
        <taxon>Bacteria</taxon>
        <taxon>Pseudomonadati</taxon>
        <taxon>Pseudomonadota</taxon>
        <taxon>Betaproteobacteria</taxon>
        <taxon>Burkholderiales</taxon>
        <taxon>Oxalobacteraceae</taxon>
        <taxon>Herbaspirillum</taxon>
    </lineage>
</organism>